<accession>A0A443PQX7</accession>
<evidence type="ECO:0000313" key="4">
    <source>
        <dbReference type="EMBL" id="RWR93166.1"/>
    </source>
</evidence>
<keyword evidence="5" id="KW-1185">Reference proteome</keyword>
<feature type="region of interest" description="Disordered" evidence="1">
    <location>
        <begin position="1"/>
        <end position="43"/>
    </location>
</feature>
<evidence type="ECO:0000256" key="1">
    <source>
        <dbReference type="SAM" id="MobiDB-lite"/>
    </source>
</evidence>
<feature type="transmembrane region" description="Helical" evidence="2">
    <location>
        <begin position="53"/>
        <end position="79"/>
    </location>
</feature>
<gene>
    <name evidence="4" type="ORF">CKAN_02240200</name>
</gene>
<evidence type="ECO:0000259" key="3">
    <source>
        <dbReference type="Pfam" id="PF03168"/>
    </source>
</evidence>
<keyword evidence="2" id="KW-1133">Transmembrane helix</keyword>
<sequence length="232" mass="25385">MAEKEQVRALAPATADHPRSDQDYPSSDRVLPIDEEAPTSKWPSSKKLHKKRWILCCGCCTAIILILSIVVLVLVLTVFQIKDPNMTLNSVKIDGASGLPASFNVTLTADISIKNPNVASFKFGNTTTVISYDDRTIGEGLIPAGKAPAKRTIRMNVTMDVPASQLLGDVNILRDLLSGNITVNSYTKMGGRVNLLNIFKKHADVIMNCTVTLSVFNQTILEQNCKKKVKML</sequence>
<dbReference type="InterPro" id="IPR055301">
    <property type="entry name" value="Lea14-like_2"/>
</dbReference>
<dbReference type="EMBL" id="QPKB01000010">
    <property type="protein sequence ID" value="RWR93166.1"/>
    <property type="molecule type" value="Genomic_DNA"/>
</dbReference>
<evidence type="ECO:0000313" key="5">
    <source>
        <dbReference type="Proteomes" id="UP000283530"/>
    </source>
</evidence>
<proteinExistence type="predicted"/>
<dbReference type="AlphaFoldDB" id="A0A443PQX7"/>
<dbReference type="OrthoDB" id="764273at2759"/>
<dbReference type="PANTHER" id="PTHR31852">
    <property type="entry name" value="LATE EMBRYOGENESIS ABUNDANT (LEA) HYDROXYPROLINE-RICH GLYCOPROTEIN FAMILY"/>
    <property type="match status" value="1"/>
</dbReference>
<dbReference type="InterPro" id="IPR004864">
    <property type="entry name" value="LEA_2"/>
</dbReference>
<dbReference type="Pfam" id="PF03168">
    <property type="entry name" value="LEA_2"/>
    <property type="match status" value="1"/>
</dbReference>
<reference evidence="4 5" key="1">
    <citation type="journal article" date="2019" name="Nat. Plants">
        <title>Stout camphor tree genome fills gaps in understanding of flowering plant genome evolution.</title>
        <authorList>
            <person name="Chaw S.M."/>
            <person name="Liu Y.C."/>
            <person name="Wu Y.W."/>
            <person name="Wang H.Y."/>
            <person name="Lin C.I."/>
            <person name="Wu C.S."/>
            <person name="Ke H.M."/>
            <person name="Chang L.Y."/>
            <person name="Hsu C.Y."/>
            <person name="Yang H.T."/>
            <person name="Sudianto E."/>
            <person name="Hsu M.H."/>
            <person name="Wu K.P."/>
            <person name="Wang L.N."/>
            <person name="Leebens-Mack J.H."/>
            <person name="Tsai I.J."/>
        </authorList>
    </citation>
    <scope>NUCLEOTIDE SEQUENCE [LARGE SCALE GENOMIC DNA]</scope>
    <source>
        <strain evidence="5">cv. Chaw 1501</strain>
        <tissue evidence="4">Young leaves</tissue>
    </source>
</reference>
<dbReference type="SUPFAM" id="SSF117070">
    <property type="entry name" value="LEA14-like"/>
    <property type="match status" value="1"/>
</dbReference>
<protein>
    <submittedName>
        <fullName evidence="4">Late embryogenesis abundant-like protein</fullName>
    </submittedName>
</protein>
<name>A0A443PQX7_9MAGN</name>
<organism evidence="4 5">
    <name type="scientific">Cinnamomum micranthum f. kanehirae</name>
    <dbReference type="NCBI Taxonomy" id="337451"/>
    <lineage>
        <taxon>Eukaryota</taxon>
        <taxon>Viridiplantae</taxon>
        <taxon>Streptophyta</taxon>
        <taxon>Embryophyta</taxon>
        <taxon>Tracheophyta</taxon>
        <taxon>Spermatophyta</taxon>
        <taxon>Magnoliopsida</taxon>
        <taxon>Magnoliidae</taxon>
        <taxon>Laurales</taxon>
        <taxon>Lauraceae</taxon>
        <taxon>Cinnamomum</taxon>
    </lineage>
</organism>
<feature type="domain" description="Late embryogenesis abundant protein LEA-2 subgroup" evidence="3">
    <location>
        <begin position="111"/>
        <end position="210"/>
    </location>
</feature>
<dbReference type="Gene3D" id="2.60.40.1820">
    <property type="match status" value="1"/>
</dbReference>
<comment type="caution">
    <text evidence="4">The sequence shown here is derived from an EMBL/GenBank/DDBJ whole genome shotgun (WGS) entry which is preliminary data.</text>
</comment>
<keyword evidence="2" id="KW-0812">Transmembrane</keyword>
<keyword evidence="2" id="KW-0472">Membrane</keyword>
<dbReference type="Proteomes" id="UP000283530">
    <property type="component" value="Unassembled WGS sequence"/>
</dbReference>
<evidence type="ECO:0000256" key="2">
    <source>
        <dbReference type="SAM" id="Phobius"/>
    </source>
</evidence>